<organism evidence="5 6">
    <name type="scientific">Acidicapsa dinghuensis</name>
    <dbReference type="NCBI Taxonomy" id="2218256"/>
    <lineage>
        <taxon>Bacteria</taxon>
        <taxon>Pseudomonadati</taxon>
        <taxon>Acidobacteriota</taxon>
        <taxon>Terriglobia</taxon>
        <taxon>Terriglobales</taxon>
        <taxon>Acidobacteriaceae</taxon>
        <taxon>Acidicapsa</taxon>
    </lineage>
</organism>
<dbReference type="CDD" id="cd18610">
    <property type="entry name" value="GH130_BT3780-like"/>
    <property type="match status" value="1"/>
</dbReference>
<dbReference type="GO" id="GO:0016787">
    <property type="term" value="F:hydrolase activity"/>
    <property type="evidence" value="ECO:0007669"/>
    <property type="project" value="UniProtKB-KW"/>
</dbReference>
<feature type="chain" id="PRO_5046753470" evidence="4">
    <location>
        <begin position="26"/>
        <end position="384"/>
    </location>
</feature>
<evidence type="ECO:0000256" key="2">
    <source>
        <dbReference type="ARBA" id="ARBA00022679"/>
    </source>
</evidence>
<dbReference type="EMBL" id="JBHSPH010000003">
    <property type="protein sequence ID" value="MFC5862875.1"/>
    <property type="molecule type" value="Genomic_DNA"/>
</dbReference>
<keyword evidence="4" id="KW-0732">Signal</keyword>
<dbReference type="InterPro" id="IPR007184">
    <property type="entry name" value="Mannoside_phosphorylase"/>
</dbReference>
<comment type="caution">
    <text evidence="5">The sequence shown here is derived from an EMBL/GenBank/DDBJ whole genome shotgun (WGS) entry which is preliminary data.</text>
</comment>
<dbReference type="Pfam" id="PF04041">
    <property type="entry name" value="Glyco_hydro_130"/>
    <property type="match status" value="1"/>
</dbReference>
<protein>
    <submittedName>
        <fullName evidence="5">Glycoside hydrolase family 130 protein</fullName>
    </submittedName>
</protein>
<dbReference type="Proteomes" id="UP001596091">
    <property type="component" value="Unassembled WGS sequence"/>
</dbReference>
<dbReference type="PIRSF" id="PIRSF016202">
    <property type="entry name" value="PH1107"/>
    <property type="match status" value="1"/>
</dbReference>
<sequence>MRLSRKVQQFLLVAASAPFIVGATAQQIVQQPTHPQDWALGPFTRPIQEPVIRPNPASVFEDPILHKPIHWEGLHTFNPAAIVRNGKIVVLYRAEDDSGSMQIGMHTSRLGLAESGDGIHFTRMPEPVFYPAQDSQKSREWPGGVEDPRIVEAPDGTYVLTYTQWNRKTYSIGVATSPDLIHWTKHGPALGDTGPYANLAYKSSGIVTHLENGRLIAARIHGKFWMYWGEIQIRLASSSDLIHWTPIEEAPGEPTVVLSRRPKLFDSAFPEVGPPPILTKQGILLLYNGKNAEKPEDHPDKQLGPGAYSVGQALFDPDHPTHLLQRLNQPSLFPQEPYERSGQYTAGTTFGEGLVLFQNKWFLYYGTADSFVGVASAPAGNLVR</sequence>
<keyword evidence="1" id="KW-0328">Glycosyltransferase</keyword>
<gene>
    <name evidence="5" type="ORF">ACFPT7_11275</name>
</gene>
<feature type="signal peptide" evidence="4">
    <location>
        <begin position="1"/>
        <end position="25"/>
    </location>
</feature>
<comment type="similarity">
    <text evidence="3">Belongs to the glycosyl hydrolase 130 family.</text>
</comment>
<dbReference type="PANTHER" id="PTHR34106:SF5">
    <property type="entry name" value="GLYCOSIDASE"/>
    <property type="match status" value="1"/>
</dbReference>
<keyword evidence="6" id="KW-1185">Reference proteome</keyword>
<dbReference type="Gene3D" id="2.115.10.20">
    <property type="entry name" value="Glycosyl hydrolase domain, family 43"/>
    <property type="match status" value="1"/>
</dbReference>
<dbReference type="PANTHER" id="PTHR34106">
    <property type="entry name" value="GLYCOSIDASE"/>
    <property type="match status" value="1"/>
</dbReference>
<proteinExistence type="inferred from homology"/>
<evidence type="ECO:0000256" key="3">
    <source>
        <dbReference type="ARBA" id="ARBA00024356"/>
    </source>
</evidence>
<evidence type="ECO:0000256" key="4">
    <source>
        <dbReference type="SAM" id="SignalP"/>
    </source>
</evidence>
<name>A0ABW1EFU7_9BACT</name>
<dbReference type="SUPFAM" id="SSF75005">
    <property type="entry name" value="Arabinanase/levansucrase/invertase"/>
    <property type="match status" value="1"/>
</dbReference>
<accession>A0ABW1EFU7</accession>
<reference evidence="6" key="1">
    <citation type="journal article" date="2019" name="Int. J. Syst. Evol. Microbiol.">
        <title>The Global Catalogue of Microorganisms (GCM) 10K type strain sequencing project: providing services to taxonomists for standard genome sequencing and annotation.</title>
        <authorList>
            <consortium name="The Broad Institute Genomics Platform"/>
            <consortium name="The Broad Institute Genome Sequencing Center for Infectious Disease"/>
            <person name="Wu L."/>
            <person name="Ma J."/>
        </authorList>
    </citation>
    <scope>NUCLEOTIDE SEQUENCE [LARGE SCALE GENOMIC DNA]</scope>
    <source>
        <strain evidence="6">JCM 4087</strain>
    </source>
</reference>
<evidence type="ECO:0000256" key="1">
    <source>
        <dbReference type="ARBA" id="ARBA00022676"/>
    </source>
</evidence>
<keyword evidence="5" id="KW-0378">Hydrolase</keyword>
<evidence type="ECO:0000313" key="5">
    <source>
        <dbReference type="EMBL" id="MFC5862875.1"/>
    </source>
</evidence>
<dbReference type="RefSeq" id="WP_263338961.1">
    <property type="nucleotide sequence ID" value="NZ_JAGSYH010000005.1"/>
</dbReference>
<keyword evidence="2" id="KW-0808">Transferase</keyword>
<dbReference type="InterPro" id="IPR023296">
    <property type="entry name" value="Glyco_hydro_beta-prop_sf"/>
</dbReference>
<evidence type="ECO:0000313" key="6">
    <source>
        <dbReference type="Proteomes" id="UP001596091"/>
    </source>
</evidence>